<accession>A0A8H8RP23</accession>
<dbReference type="EMBL" id="QGMJ01000245">
    <property type="protein sequence ID" value="TVY39107.1"/>
    <property type="molecule type" value="Genomic_DNA"/>
</dbReference>
<gene>
    <name evidence="2" type="ORF">LSUB1_G001900</name>
</gene>
<organism evidence="2 3">
    <name type="scientific">Lachnellula subtilissima</name>
    <dbReference type="NCBI Taxonomy" id="602034"/>
    <lineage>
        <taxon>Eukaryota</taxon>
        <taxon>Fungi</taxon>
        <taxon>Dikarya</taxon>
        <taxon>Ascomycota</taxon>
        <taxon>Pezizomycotina</taxon>
        <taxon>Leotiomycetes</taxon>
        <taxon>Helotiales</taxon>
        <taxon>Lachnaceae</taxon>
        <taxon>Lachnellula</taxon>
    </lineage>
</organism>
<evidence type="ECO:0000313" key="3">
    <source>
        <dbReference type="Proteomes" id="UP000462212"/>
    </source>
</evidence>
<evidence type="ECO:0000256" key="1">
    <source>
        <dbReference type="SAM" id="Phobius"/>
    </source>
</evidence>
<evidence type="ECO:0008006" key="4">
    <source>
        <dbReference type="Google" id="ProtNLM"/>
    </source>
</evidence>
<proteinExistence type="predicted"/>
<keyword evidence="1" id="KW-1133">Transmembrane helix</keyword>
<dbReference type="OrthoDB" id="3449024at2759"/>
<keyword evidence="1" id="KW-0472">Membrane</keyword>
<feature type="transmembrane region" description="Helical" evidence="1">
    <location>
        <begin position="203"/>
        <end position="224"/>
    </location>
</feature>
<sequence length="290" mass="32272">MLVWKTPRQDHLDVYGTSSLTRPNPYLYTPAIMVNFSAPKNIQYWGAACGTLSSLLFFFSLVAAHQLPPIKPWFTPEQTTEYWRKHESGAKAGVAIMLLSAVFYLPFTATLAIQTSRIPRIHAVVPALQLACGASGVFTYVIPALVLAVIPYRLERNPEITQMLTDAFYFQLIMPWPTFIVQNWVFAYAILRDPGPRTIFPRGMAWFNILAPIFYLPGNAMHTAKTGPLAWNGVLGFWFIGLVFCGQLIADSICLCLAIRSEGEEDLLLNLIPKKIEQDSASSPSNGNGV</sequence>
<name>A0A8H8RP23_9HELO</name>
<dbReference type="AlphaFoldDB" id="A0A8H8RP23"/>
<keyword evidence="1" id="KW-0812">Transmembrane</keyword>
<protein>
    <recommendedName>
        <fullName evidence="4">Integral membrane protein</fullName>
    </recommendedName>
</protein>
<feature type="transmembrane region" description="Helical" evidence="1">
    <location>
        <begin position="168"/>
        <end position="191"/>
    </location>
</feature>
<reference evidence="2 3" key="1">
    <citation type="submission" date="2018-05" db="EMBL/GenBank/DDBJ databases">
        <title>Genome sequencing and assembly of the regulated plant pathogen Lachnellula willkommii and related sister species for the development of diagnostic species identification markers.</title>
        <authorList>
            <person name="Giroux E."/>
            <person name="Bilodeau G."/>
        </authorList>
    </citation>
    <scope>NUCLEOTIDE SEQUENCE [LARGE SCALE GENOMIC DNA]</scope>
    <source>
        <strain evidence="2 3">CBS 197.66</strain>
    </source>
</reference>
<comment type="caution">
    <text evidence="2">The sequence shown here is derived from an EMBL/GenBank/DDBJ whole genome shotgun (WGS) entry which is preliminary data.</text>
</comment>
<keyword evidence="3" id="KW-1185">Reference proteome</keyword>
<feature type="transmembrane region" description="Helical" evidence="1">
    <location>
        <begin position="92"/>
        <end position="113"/>
    </location>
</feature>
<evidence type="ECO:0000313" key="2">
    <source>
        <dbReference type="EMBL" id="TVY39107.1"/>
    </source>
</evidence>
<feature type="transmembrane region" description="Helical" evidence="1">
    <location>
        <begin position="236"/>
        <end position="259"/>
    </location>
</feature>
<dbReference type="Proteomes" id="UP000462212">
    <property type="component" value="Unassembled WGS sequence"/>
</dbReference>
<feature type="transmembrane region" description="Helical" evidence="1">
    <location>
        <begin position="42"/>
        <end position="64"/>
    </location>
</feature>
<feature type="transmembrane region" description="Helical" evidence="1">
    <location>
        <begin position="125"/>
        <end position="148"/>
    </location>
</feature>